<dbReference type="Gene3D" id="2.30.40.10">
    <property type="entry name" value="Urease, subunit C, domain 1"/>
    <property type="match status" value="1"/>
</dbReference>
<feature type="compositionally biased region" description="Basic and acidic residues" evidence="2">
    <location>
        <begin position="508"/>
        <end position="517"/>
    </location>
</feature>
<evidence type="ECO:0000256" key="2">
    <source>
        <dbReference type="SAM" id="MobiDB-lite"/>
    </source>
</evidence>
<sequence length="517" mass="57028">MTALLIRNGWIFVNDAAKTIINGGDVLVVDDQIVEVGEDLSQRAAAYTDLKAIDAGNRLVLPGFVDAHMHSNEGYEMGRYDNLPLEIWLSEVYPPFHKSTLSARDKYLRAMLVGIVSVRSGVTTLQDDVINLGFKPDMVDATASAYRDLGLRGWLTASMWDESFCDSLPFLRDTMPADLVAALDALPRPGQAEQIALFRELHDNWHGKDNMRIILGPCGPQRCSRELLEEVAELSVEKDLPIHCHVLETRTQAVTGQEKYSRTLVQYLKDTGCLTHRLTMNHAVWLTEADIEMMGDARVSTTHNPLANLKLGSGIAPLRQLLNAGVNVALGCDGVASADTADMFAAFKAAAMIHKVGTHDYHDWVSAHEVMHMATLGGARSSLMDQQVGSIEVGKQADIILLDRKAWGFIPMHDAIQQIAFSANSEAVQTSIIAGRVVMEDRNLTFVDEEALREEIAESAERFRREECPAMSRHAATVRPWLDAMHTTAASRDVGLGVSPLRVPPNRSRPEDTSRLN</sequence>
<dbReference type="InterPro" id="IPR032466">
    <property type="entry name" value="Metal_Hydrolase"/>
</dbReference>
<comment type="caution">
    <text evidence="4">The sequence shown here is derived from an EMBL/GenBank/DDBJ whole genome shotgun (WGS) entry which is preliminary data.</text>
</comment>
<dbReference type="SUPFAM" id="SSF51556">
    <property type="entry name" value="Metallo-dependent hydrolases"/>
    <property type="match status" value="1"/>
</dbReference>
<reference evidence="4" key="2">
    <citation type="submission" date="2020-09" db="EMBL/GenBank/DDBJ databases">
        <authorList>
            <person name="Sun Q."/>
            <person name="Kim S."/>
        </authorList>
    </citation>
    <scope>NUCLEOTIDE SEQUENCE</scope>
    <source>
        <strain evidence="4">KCTC 32437</strain>
    </source>
</reference>
<reference evidence="4" key="1">
    <citation type="journal article" date="2014" name="Int. J. Syst. Evol. Microbiol.">
        <title>Complete genome sequence of Corynebacterium casei LMG S-19264T (=DSM 44701T), isolated from a smear-ripened cheese.</title>
        <authorList>
            <consortium name="US DOE Joint Genome Institute (JGI-PGF)"/>
            <person name="Walter F."/>
            <person name="Albersmeier A."/>
            <person name="Kalinowski J."/>
            <person name="Ruckert C."/>
        </authorList>
    </citation>
    <scope>NUCLEOTIDE SEQUENCE</scope>
    <source>
        <strain evidence="4">KCTC 32437</strain>
    </source>
</reference>
<dbReference type="RefSeq" id="WP_189422282.1">
    <property type="nucleotide sequence ID" value="NZ_BMZE01000001.1"/>
</dbReference>
<dbReference type="InterPro" id="IPR011059">
    <property type="entry name" value="Metal-dep_hydrolase_composite"/>
</dbReference>
<dbReference type="Proteomes" id="UP000646579">
    <property type="component" value="Unassembled WGS sequence"/>
</dbReference>
<dbReference type="SUPFAM" id="SSF51338">
    <property type="entry name" value="Composite domain of metallo-dependent hydrolases"/>
    <property type="match status" value="1"/>
</dbReference>
<dbReference type="InterPro" id="IPR050287">
    <property type="entry name" value="MTA/SAH_deaminase"/>
</dbReference>
<feature type="domain" description="Amidohydrolase-related" evidence="3">
    <location>
        <begin position="59"/>
        <end position="438"/>
    </location>
</feature>
<name>A0A918RT04_9HYPH</name>
<protein>
    <submittedName>
        <fullName evidence="4">Amidohydrolase</fullName>
    </submittedName>
</protein>
<dbReference type="GO" id="GO:0016810">
    <property type="term" value="F:hydrolase activity, acting on carbon-nitrogen (but not peptide) bonds"/>
    <property type="evidence" value="ECO:0007669"/>
    <property type="project" value="InterPro"/>
</dbReference>
<dbReference type="AlphaFoldDB" id="A0A918RT04"/>
<evidence type="ECO:0000313" key="5">
    <source>
        <dbReference type="Proteomes" id="UP000646579"/>
    </source>
</evidence>
<dbReference type="Pfam" id="PF01979">
    <property type="entry name" value="Amidohydro_1"/>
    <property type="match status" value="1"/>
</dbReference>
<organism evidence="4 5">
    <name type="scientific">Devosia pacifica</name>
    <dbReference type="NCBI Taxonomy" id="1335967"/>
    <lineage>
        <taxon>Bacteria</taxon>
        <taxon>Pseudomonadati</taxon>
        <taxon>Pseudomonadota</taxon>
        <taxon>Alphaproteobacteria</taxon>
        <taxon>Hyphomicrobiales</taxon>
        <taxon>Devosiaceae</taxon>
        <taxon>Devosia</taxon>
    </lineage>
</organism>
<proteinExistence type="inferred from homology"/>
<dbReference type="InterPro" id="IPR006680">
    <property type="entry name" value="Amidohydro-rel"/>
</dbReference>
<feature type="region of interest" description="Disordered" evidence="2">
    <location>
        <begin position="495"/>
        <end position="517"/>
    </location>
</feature>
<gene>
    <name evidence="4" type="ORF">GCM10007989_00200</name>
</gene>
<evidence type="ECO:0000259" key="3">
    <source>
        <dbReference type="Pfam" id="PF01979"/>
    </source>
</evidence>
<dbReference type="PANTHER" id="PTHR43794:SF5">
    <property type="entry name" value="CHLOROHYDROLASE FAMILY PROTEIN"/>
    <property type="match status" value="1"/>
</dbReference>
<evidence type="ECO:0000313" key="4">
    <source>
        <dbReference type="EMBL" id="GHA10053.1"/>
    </source>
</evidence>
<dbReference type="PANTHER" id="PTHR43794">
    <property type="entry name" value="AMINOHYDROLASE SSNA-RELATED"/>
    <property type="match status" value="1"/>
</dbReference>
<dbReference type="EMBL" id="BMZE01000001">
    <property type="protein sequence ID" value="GHA10053.1"/>
    <property type="molecule type" value="Genomic_DNA"/>
</dbReference>
<evidence type="ECO:0000256" key="1">
    <source>
        <dbReference type="ARBA" id="ARBA00006745"/>
    </source>
</evidence>
<comment type="similarity">
    <text evidence="1">Belongs to the metallo-dependent hydrolases superfamily. ATZ/TRZ family.</text>
</comment>
<keyword evidence="5" id="KW-1185">Reference proteome</keyword>
<dbReference type="Gene3D" id="3.20.20.140">
    <property type="entry name" value="Metal-dependent hydrolases"/>
    <property type="match status" value="1"/>
</dbReference>
<accession>A0A918RT04</accession>